<dbReference type="PANTHER" id="PTHR42687:SF1">
    <property type="entry name" value="L-THREONINE 3-DEHYDROGENASE, MITOCHONDRIAL"/>
    <property type="match status" value="1"/>
</dbReference>
<dbReference type="InterPro" id="IPR001509">
    <property type="entry name" value="Epimerase_deHydtase"/>
</dbReference>
<dbReference type="Gene3D" id="3.40.50.720">
    <property type="entry name" value="NAD(P)-binding Rossmann-like Domain"/>
    <property type="match status" value="1"/>
</dbReference>
<comment type="similarity">
    <text evidence="1">Belongs to the NAD(P)-dependent epimerase/dehydratase family.</text>
</comment>
<gene>
    <name evidence="3" type="ORF">T190607A01A_30460</name>
</gene>
<proteinExistence type="inferred from homology"/>
<evidence type="ECO:0000313" key="4">
    <source>
        <dbReference type="Proteomes" id="UP001497416"/>
    </source>
</evidence>
<reference evidence="3 4" key="1">
    <citation type="submission" date="2024-05" db="EMBL/GenBank/DDBJ databases">
        <authorList>
            <person name="Duchaud E."/>
        </authorList>
    </citation>
    <scope>NUCLEOTIDE SEQUENCE [LARGE SCALE GENOMIC DNA]</scope>
    <source>
        <strain evidence="3">Ena-SAMPLE-TAB-13-05-2024-13:56:06:370-140302</strain>
    </source>
</reference>
<sequence>MQWSENVNIKMADTILILGACGQIGTELTQSLREIHGNENVIASDIRYGDDEFVKEGPFEIIDATDREKILEVIQKYNISQVYLMAAMLSATAEKYPQKAWELNMNSLLIILELAREKHIKTVYWPSSIAVFGPSSPKVNTPQDTIMNPKTVYGMSKLAGEHWCNYYHDKYGVDVRSLRYPGIISWKTKPGGGTTDYAVDIYFKAIEEGKYECFLDENTMLPMMYMNDAIKATIKIMEADSKDIQIRTSYNLGAISFTPEEITNEIKKHLPDFEISYKPDFRQDIANSWPQIIDDSKARQDWNWSHDFDLASMTEEMLKNIQSKIISA</sequence>
<keyword evidence="4" id="KW-1185">Reference proteome</keyword>
<name>A0ABP1EPV4_9FLAO</name>
<dbReference type="InterPro" id="IPR051225">
    <property type="entry name" value="NAD(P)_epim/dehydratase"/>
</dbReference>
<dbReference type="SUPFAM" id="SSF51735">
    <property type="entry name" value="NAD(P)-binding Rossmann-fold domains"/>
    <property type="match status" value="1"/>
</dbReference>
<dbReference type="InterPro" id="IPR036291">
    <property type="entry name" value="NAD(P)-bd_dom_sf"/>
</dbReference>
<comment type="caution">
    <text evidence="3">The sequence shown here is derived from an EMBL/GenBank/DDBJ whole genome shotgun (WGS) entry which is preliminary data.</text>
</comment>
<dbReference type="Pfam" id="PF01370">
    <property type="entry name" value="Epimerase"/>
    <property type="match status" value="1"/>
</dbReference>
<dbReference type="Proteomes" id="UP001497416">
    <property type="component" value="Unassembled WGS sequence"/>
</dbReference>
<evidence type="ECO:0000256" key="1">
    <source>
        <dbReference type="ARBA" id="ARBA00007637"/>
    </source>
</evidence>
<protein>
    <submittedName>
        <fullName evidence="3">Uncharacterized epimerase/dehydratase SAR0558</fullName>
    </submittedName>
</protein>
<accession>A0ABP1EPV4</accession>
<evidence type="ECO:0000259" key="2">
    <source>
        <dbReference type="Pfam" id="PF01370"/>
    </source>
</evidence>
<organism evidence="3 4">
    <name type="scientific">Tenacibaculum platacis</name>
    <dbReference type="NCBI Taxonomy" id="3137852"/>
    <lineage>
        <taxon>Bacteria</taxon>
        <taxon>Pseudomonadati</taxon>
        <taxon>Bacteroidota</taxon>
        <taxon>Flavobacteriia</taxon>
        <taxon>Flavobacteriales</taxon>
        <taxon>Flavobacteriaceae</taxon>
        <taxon>Tenacibaculum</taxon>
    </lineage>
</organism>
<dbReference type="PANTHER" id="PTHR42687">
    <property type="entry name" value="L-THREONINE 3-DEHYDROGENASE"/>
    <property type="match status" value="1"/>
</dbReference>
<feature type="domain" description="NAD-dependent epimerase/dehydratase" evidence="2">
    <location>
        <begin position="15"/>
        <end position="253"/>
    </location>
</feature>
<dbReference type="EMBL" id="CAXIXY010000005">
    <property type="protein sequence ID" value="CAL2090126.1"/>
    <property type="molecule type" value="Genomic_DNA"/>
</dbReference>
<evidence type="ECO:0000313" key="3">
    <source>
        <dbReference type="EMBL" id="CAL2090126.1"/>
    </source>
</evidence>